<dbReference type="Gene3D" id="3.50.30.10">
    <property type="entry name" value="Phosphohistidine domain"/>
    <property type="match status" value="1"/>
</dbReference>
<dbReference type="InterPro" id="IPR036637">
    <property type="entry name" value="Phosphohistidine_dom_sf"/>
</dbReference>
<gene>
    <name evidence="2" type="ORF">COZ84_02020</name>
</gene>
<reference evidence="3" key="1">
    <citation type="submission" date="2017-09" db="EMBL/GenBank/DDBJ databases">
        <title>Depth-based differentiation of microbial function through sediment-hosted aquifers and enrichment of novel symbionts in the deep terrestrial subsurface.</title>
        <authorList>
            <person name="Probst A.J."/>
            <person name="Ladd B."/>
            <person name="Jarett J.K."/>
            <person name="Geller-Mcgrath D.E."/>
            <person name="Sieber C.M.K."/>
            <person name="Emerson J.B."/>
            <person name="Anantharaman K."/>
            <person name="Thomas B.C."/>
            <person name="Malmstrom R."/>
            <person name="Stieglmeier M."/>
            <person name="Klingl A."/>
            <person name="Woyke T."/>
            <person name="Ryan C.M."/>
            <person name="Banfield J.F."/>
        </authorList>
    </citation>
    <scope>NUCLEOTIDE SEQUENCE [LARGE SCALE GENOMIC DNA]</scope>
</reference>
<dbReference type="AlphaFoldDB" id="A0A2M7ILI2"/>
<dbReference type="Pfam" id="PF00391">
    <property type="entry name" value="PEP-utilizers"/>
    <property type="match status" value="1"/>
</dbReference>
<dbReference type="GO" id="GO:0016772">
    <property type="term" value="F:transferase activity, transferring phosphorus-containing groups"/>
    <property type="evidence" value="ECO:0007669"/>
    <property type="project" value="InterPro"/>
</dbReference>
<sequence>MRFMIHYQSSKWQIFVSRPTSILKRDFIKWTYLSLDKISGFNLSKIVAIGNNQEMDVFVNKKEDRKNYQQIISQYCNGKIEKIFAQYKEIITNYQSAGHNLPKQCLNSMKDIGPILIYSYYVERLVDLEESKRRDELIELNGNLRDSGAKIVYPLYNCAYKFLQKKYGNKPIDSYLIKELAKLVDGREISKRKFFYIFVGTKKNTHIYTGDAAKVFLRRHGFIPAINNQARELKGLTACQGKVKGQVKIVRGLSDIKNCNGKVVICRETIIEYMPYIKKALGLVTDLGGINCHAAIATREFKIPCVVGTTFATQVFNDGDLVEVDANKGVVKKIED</sequence>
<comment type="caution">
    <text evidence="2">The sequence shown here is derived from an EMBL/GenBank/DDBJ whole genome shotgun (WGS) entry which is preliminary data.</text>
</comment>
<dbReference type="Proteomes" id="UP000229931">
    <property type="component" value="Unassembled WGS sequence"/>
</dbReference>
<dbReference type="PANTHER" id="PTHR43615:SF1">
    <property type="entry name" value="PPDK_N DOMAIN-CONTAINING PROTEIN"/>
    <property type="match status" value="1"/>
</dbReference>
<dbReference type="PANTHER" id="PTHR43615">
    <property type="entry name" value="PHOSPHOENOLPYRUVATE SYNTHASE-RELATED"/>
    <property type="match status" value="1"/>
</dbReference>
<organism evidence="2 3">
    <name type="scientific">Candidatus Kuenenbacteria bacterium CG_4_8_14_3_um_filter_39_15</name>
    <dbReference type="NCBI Taxonomy" id="1974615"/>
    <lineage>
        <taxon>Bacteria</taxon>
        <taxon>Candidatus Kueneniibacteriota</taxon>
    </lineage>
</organism>
<evidence type="ECO:0000259" key="1">
    <source>
        <dbReference type="Pfam" id="PF00391"/>
    </source>
</evidence>
<dbReference type="InterPro" id="IPR008279">
    <property type="entry name" value="PEP-util_enz_mobile_dom"/>
</dbReference>
<dbReference type="InterPro" id="IPR051549">
    <property type="entry name" value="PEP_Utilizing_Enz"/>
</dbReference>
<proteinExistence type="predicted"/>
<feature type="domain" description="PEP-utilising enzyme mobile" evidence="1">
    <location>
        <begin position="261"/>
        <end position="329"/>
    </location>
</feature>
<evidence type="ECO:0000313" key="2">
    <source>
        <dbReference type="EMBL" id="PIW95696.1"/>
    </source>
</evidence>
<protein>
    <recommendedName>
        <fullName evidence="1">PEP-utilising enzyme mobile domain-containing protein</fullName>
    </recommendedName>
</protein>
<name>A0A2M7ILI2_9BACT</name>
<dbReference type="EMBL" id="PFHP01000039">
    <property type="protein sequence ID" value="PIW95696.1"/>
    <property type="molecule type" value="Genomic_DNA"/>
</dbReference>
<evidence type="ECO:0000313" key="3">
    <source>
        <dbReference type="Proteomes" id="UP000229931"/>
    </source>
</evidence>
<dbReference type="SUPFAM" id="SSF52009">
    <property type="entry name" value="Phosphohistidine domain"/>
    <property type="match status" value="1"/>
</dbReference>
<accession>A0A2M7ILI2</accession>